<protein>
    <submittedName>
        <fullName evidence="2">Uncharacterized protein</fullName>
    </submittedName>
</protein>
<dbReference type="AlphaFoldDB" id="A0AAD4SRW7"/>
<evidence type="ECO:0000256" key="1">
    <source>
        <dbReference type="SAM" id="MobiDB-lite"/>
    </source>
</evidence>
<proteinExistence type="predicted"/>
<dbReference type="EMBL" id="JAJJMB010008870">
    <property type="protein sequence ID" value="KAI3920080.1"/>
    <property type="molecule type" value="Genomic_DNA"/>
</dbReference>
<name>A0AAD4SRW7_9MAGN</name>
<organism evidence="2 3">
    <name type="scientific">Papaver atlanticum</name>
    <dbReference type="NCBI Taxonomy" id="357466"/>
    <lineage>
        <taxon>Eukaryota</taxon>
        <taxon>Viridiplantae</taxon>
        <taxon>Streptophyta</taxon>
        <taxon>Embryophyta</taxon>
        <taxon>Tracheophyta</taxon>
        <taxon>Spermatophyta</taxon>
        <taxon>Magnoliopsida</taxon>
        <taxon>Ranunculales</taxon>
        <taxon>Papaveraceae</taxon>
        <taxon>Papaveroideae</taxon>
        <taxon>Papaver</taxon>
    </lineage>
</organism>
<evidence type="ECO:0000313" key="3">
    <source>
        <dbReference type="Proteomes" id="UP001202328"/>
    </source>
</evidence>
<keyword evidence="3" id="KW-1185">Reference proteome</keyword>
<reference evidence="2" key="1">
    <citation type="submission" date="2022-04" db="EMBL/GenBank/DDBJ databases">
        <title>A functionally conserved STORR gene fusion in Papaver species that diverged 16.8 million years ago.</title>
        <authorList>
            <person name="Catania T."/>
        </authorList>
    </citation>
    <scope>NUCLEOTIDE SEQUENCE</scope>
    <source>
        <strain evidence="2">S-188037</strain>
    </source>
</reference>
<comment type="caution">
    <text evidence="2">The sequence shown here is derived from an EMBL/GenBank/DDBJ whole genome shotgun (WGS) entry which is preliminary data.</text>
</comment>
<feature type="non-terminal residue" evidence="2">
    <location>
        <position position="49"/>
    </location>
</feature>
<evidence type="ECO:0000313" key="2">
    <source>
        <dbReference type="EMBL" id="KAI3920080.1"/>
    </source>
</evidence>
<dbReference type="Proteomes" id="UP001202328">
    <property type="component" value="Unassembled WGS sequence"/>
</dbReference>
<sequence length="49" mass="5439">DSDDDKGEDSPDKAKQRKKRSAETFASKTPADKKAKLRCLSNLVLMEVS</sequence>
<feature type="region of interest" description="Disordered" evidence="1">
    <location>
        <begin position="1"/>
        <end position="33"/>
    </location>
</feature>
<accession>A0AAD4SRW7</accession>
<gene>
    <name evidence="2" type="ORF">MKW98_001336</name>
</gene>